<dbReference type="Pfam" id="PF00005">
    <property type="entry name" value="ABC_tran"/>
    <property type="match status" value="1"/>
</dbReference>
<comment type="similarity">
    <text evidence="1">Belongs to the ABC transporter superfamily.</text>
</comment>
<dbReference type="SUPFAM" id="SSF52540">
    <property type="entry name" value="P-loop containing nucleoside triphosphate hydrolases"/>
    <property type="match status" value="1"/>
</dbReference>
<evidence type="ECO:0000313" key="8">
    <source>
        <dbReference type="Proteomes" id="UP000029492"/>
    </source>
</evidence>
<dbReference type="InterPro" id="IPR027417">
    <property type="entry name" value="P-loop_NTPase"/>
</dbReference>
<dbReference type="PIRSF" id="PIRSF039137">
    <property type="entry name" value="ABC_branched_ATPase"/>
    <property type="match status" value="1"/>
</dbReference>
<dbReference type="PANTHER" id="PTHR43820:SF4">
    <property type="entry name" value="HIGH-AFFINITY BRANCHED-CHAIN AMINO ACID TRANSPORT ATP-BINDING PROTEIN LIVF"/>
    <property type="match status" value="1"/>
</dbReference>
<keyword evidence="4" id="KW-0067">ATP-binding</keyword>
<keyword evidence="2" id="KW-0813">Transport</keyword>
<protein>
    <submittedName>
        <fullName evidence="7">ABC transporter related protein</fullName>
    </submittedName>
</protein>
<evidence type="ECO:0000313" key="7">
    <source>
        <dbReference type="EMBL" id="AIQ91495.1"/>
    </source>
</evidence>
<dbReference type="GO" id="GO:0005524">
    <property type="term" value="F:ATP binding"/>
    <property type="evidence" value="ECO:0007669"/>
    <property type="project" value="UniProtKB-KW"/>
</dbReference>
<evidence type="ECO:0000256" key="1">
    <source>
        <dbReference type="ARBA" id="ARBA00005417"/>
    </source>
</evidence>
<organism evidence="7 8">
    <name type="scientific">Methylobacterium oryzae CBMB20</name>
    <dbReference type="NCBI Taxonomy" id="693986"/>
    <lineage>
        <taxon>Bacteria</taxon>
        <taxon>Pseudomonadati</taxon>
        <taxon>Pseudomonadota</taxon>
        <taxon>Alphaproteobacteria</taxon>
        <taxon>Hyphomicrobiales</taxon>
        <taxon>Methylobacteriaceae</taxon>
        <taxon>Methylobacterium</taxon>
    </lineage>
</organism>
<dbReference type="GO" id="GO:0015807">
    <property type="term" value="P:L-amino acid transport"/>
    <property type="evidence" value="ECO:0007669"/>
    <property type="project" value="TreeGrafter"/>
</dbReference>
<dbReference type="GO" id="GO:0015658">
    <property type="term" value="F:branched-chain amino acid transmembrane transporter activity"/>
    <property type="evidence" value="ECO:0007669"/>
    <property type="project" value="InterPro"/>
</dbReference>
<keyword evidence="5" id="KW-0029">Amino-acid transport</keyword>
<dbReference type="EMBL" id="CP003811">
    <property type="protein sequence ID" value="AIQ91495.1"/>
    <property type="molecule type" value="Genomic_DNA"/>
</dbReference>
<dbReference type="KEGG" id="mor:MOC_3740"/>
<reference evidence="7 8" key="1">
    <citation type="journal article" date="2014" name="PLoS ONE">
        <title>Genome Information of Methylobacterium oryzae, a Plant-Probiotic Methylotroph in the Phyllosphere.</title>
        <authorList>
            <person name="Kwak M.J."/>
            <person name="Jeong H."/>
            <person name="Madhaiyan M."/>
            <person name="Lee Y."/>
            <person name="Sa T.M."/>
            <person name="Oh T.K."/>
            <person name="Kim J.F."/>
        </authorList>
    </citation>
    <scope>NUCLEOTIDE SEQUENCE [LARGE SCALE GENOMIC DNA]</scope>
    <source>
        <strain evidence="7 8">CBMB20</strain>
    </source>
</reference>
<feature type="domain" description="ABC transporter" evidence="6">
    <location>
        <begin position="2"/>
        <end position="234"/>
    </location>
</feature>
<dbReference type="eggNOG" id="COG0410">
    <property type="taxonomic scope" value="Bacteria"/>
</dbReference>
<gene>
    <name evidence="7" type="ORF">MOC_3740</name>
</gene>
<dbReference type="InterPro" id="IPR003439">
    <property type="entry name" value="ABC_transporter-like_ATP-bd"/>
</dbReference>
<dbReference type="GO" id="GO:0016887">
    <property type="term" value="F:ATP hydrolysis activity"/>
    <property type="evidence" value="ECO:0007669"/>
    <property type="project" value="InterPro"/>
</dbReference>
<proteinExistence type="inferred from homology"/>
<dbReference type="HOGENOM" id="CLU_000604_1_2_5"/>
<dbReference type="Proteomes" id="UP000029492">
    <property type="component" value="Chromosome"/>
</dbReference>
<dbReference type="InterPro" id="IPR030660">
    <property type="entry name" value="ABC_branched_ATPase_LivF/BraG"/>
</dbReference>
<keyword evidence="8" id="KW-1185">Reference proteome</keyword>
<accession>A0A089NY83</accession>
<dbReference type="AlphaFoldDB" id="A0A089NY83"/>
<dbReference type="PROSITE" id="PS50893">
    <property type="entry name" value="ABC_TRANSPORTER_2"/>
    <property type="match status" value="1"/>
</dbReference>
<keyword evidence="3" id="KW-0547">Nucleotide-binding</keyword>
<dbReference type="PROSITE" id="PS00211">
    <property type="entry name" value="ABC_TRANSPORTER_1"/>
    <property type="match status" value="1"/>
</dbReference>
<dbReference type="CDD" id="cd03224">
    <property type="entry name" value="ABC_TM1139_LivF_branched"/>
    <property type="match status" value="1"/>
</dbReference>
<dbReference type="SMART" id="SM00382">
    <property type="entry name" value="AAA"/>
    <property type="match status" value="1"/>
</dbReference>
<evidence type="ECO:0000256" key="5">
    <source>
        <dbReference type="ARBA" id="ARBA00022970"/>
    </source>
</evidence>
<evidence type="ECO:0000256" key="3">
    <source>
        <dbReference type="ARBA" id="ARBA00022741"/>
    </source>
</evidence>
<evidence type="ECO:0000256" key="4">
    <source>
        <dbReference type="ARBA" id="ARBA00022840"/>
    </source>
</evidence>
<evidence type="ECO:0000259" key="6">
    <source>
        <dbReference type="PROSITE" id="PS50893"/>
    </source>
</evidence>
<name>A0A089NY83_9HYPH</name>
<evidence type="ECO:0000256" key="2">
    <source>
        <dbReference type="ARBA" id="ARBA00022448"/>
    </source>
</evidence>
<dbReference type="InterPro" id="IPR052156">
    <property type="entry name" value="BCAA_Transport_ATP-bd_LivF"/>
</dbReference>
<dbReference type="STRING" id="693986.MOC_3740"/>
<dbReference type="Gene3D" id="3.40.50.300">
    <property type="entry name" value="P-loop containing nucleotide triphosphate hydrolases"/>
    <property type="match status" value="1"/>
</dbReference>
<dbReference type="PANTHER" id="PTHR43820">
    <property type="entry name" value="HIGH-AFFINITY BRANCHED-CHAIN AMINO ACID TRANSPORT ATP-BINDING PROTEIN LIVF"/>
    <property type="match status" value="1"/>
</dbReference>
<dbReference type="InterPro" id="IPR003593">
    <property type="entry name" value="AAA+_ATPase"/>
</dbReference>
<dbReference type="InterPro" id="IPR017871">
    <property type="entry name" value="ABC_transporter-like_CS"/>
</dbReference>
<dbReference type="RefSeq" id="WP_043347345.1">
    <property type="nucleotide sequence ID" value="NZ_CP003811.1"/>
</dbReference>
<sequence length="234" mass="24909">MLEIRDLVCGYGHVTALKGLTIDVREGQLVALVGANGAGKSTTLRAISGLVAPRSGTIRFAGRDIAGAEPRRILAAGIAHCPEGRRVFPQMTVAENLAMGAYLRRDRAAVAADLTRIYGEFPRLAERRDQAAGTLSGGEQQMLAIGRALMGRPKLVLFDEPSLGLAPNIVERMFSVIGAIRDAGTTVLLVEQNAFAALELCDYAYLLETGRIVLAGRGQDLIADPHVRDAYLGG</sequence>